<dbReference type="Gene3D" id="1.10.840.10">
    <property type="entry name" value="Ras guanine-nucleotide exchange factors catalytic domain"/>
    <property type="match status" value="1"/>
</dbReference>
<dbReference type="PROSITE" id="PS50009">
    <property type="entry name" value="RASGEF_CAT"/>
    <property type="match status" value="1"/>
</dbReference>
<dbReference type="GO" id="GO:0007264">
    <property type="term" value="P:small GTPase-mediated signal transduction"/>
    <property type="evidence" value="ECO:0007669"/>
    <property type="project" value="InterPro"/>
</dbReference>
<feature type="domain" description="Ras-GEF" evidence="3">
    <location>
        <begin position="17"/>
        <end position="231"/>
    </location>
</feature>
<comment type="caution">
    <text evidence="4">The sequence shown here is derived from an EMBL/GenBank/DDBJ whole genome shotgun (WGS) entry which is preliminary data.</text>
</comment>
<evidence type="ECO:0000256" key="2">
    <source>
        <dbReference type="PROSITE-ProRule" id="PRU00168"/>
    </source>
</evidence>
<dbReference type="InterPro" id="IPR008937">
    <property type="entry name" value="Ras-like_GEF"/>
</dbReference>
<evidence type="ECO:0000313" key="4">
    <source>
        <dbReference type="EMBL" id="KAF9511660.1"/>
    </source>
</evidence>
<dbReference type="Gene3D" id="1.20.870.10">
    <property type="entry name" value="Son of sevenless (SoS) protein Chain: S domain 1"/>
    <property type="match status" value="1"/>
</dbReference>
<evidence type="ECO:0000256" key="1">
    <source>
        <dbReference type="ARBA" id="ARBA00022658"/>
    </source>
</evidence>
<dbReference type="EMBL" id="MU128997">
    <property type="protein sequence ID" value="KAF9511660.1"/>
    <property type="molecule type" value="Genomic_DNA"/>
</dbReference>
<evidence type="ECO:0000313" key="5">
    <source>
        <dbReference type="Proteomes" id="UP000886523"/>
    </source>
</evidence>
<reference evidence="4" key="1">
    <citation type="journal article" date="2020" name="Nat. Commun.">
        <title>Large-scale genome sequencing of mycorrhizal fungi provides insights into the early evolution of symbiotic traits.</title>
        <authorList>
            <person name="Miyauchi S."/>
            <person name="Kiss E."/>
            <person name="Kuo A."/>
            <person name="Drula E."/>
            <person name="Kohler A."/>
            <person name="Sanchez-Garcia M."/>
            <person name="Morin E."/>
            <person name="Andreopoulos B."/>
            <person name="Barry K.W."/>
            <person name="Bonito G."/>
            <person name="Buee M."/>
            <person name="Carver A."/>
            <person name="Chen C."/>
            <person name="Cichocki N."/>
            <person name="Clum A."/>
            <person name="Culley D."/>
            <person name="Crous P.W."/>
            <person name="Fauchery L."/>
            <person name="Girlanda M."/>
            <person name="Hayes R.D."/>
            <person name="Keri Z."/>
            <person name="LaButti K."/>
            <person name="Lipzen A."/>
            <person name="Lombard V."/>
            <person name="Magnuson J."/>
            <person name="Maillard F."/>
            <person name="Murat C."/>
            <person name="Nolan M."/>
            <person name="Ohm R.A."/>
            <person name="Pangilinan J."/>
            <person name="Pereira M.F."/>
            <person name="Perotto S."/>
            <person name="Peter M."/>
            <person name="Pfister S."/>
            <person name="Riley R."/>
            <person name="Sitrit Y."/>
            <person name="Stielow J.B."/>
            <person name="Szollosi G."/>
            <person name="Zifcakova L."/>
            <person name="Stursova M."/>
            <person name="Spatafora J.W."/>
            <person name="Tedersoo L."/>
            <person name="Vaario L.M."/>
            <person name="Yamada A."/>
            <person name="Yan M."/>
            <person name="Wang P."/>
            <person name="Xu J."/>
            <person name="Bruns T."/>
            <person name="Baldrian P."/>
            <person name="Vilgalys R."/>
            <person name="Dunand C."/>
            <person name="Henrissat B."/>
            <person name="Grigoriev I.V."/>
            <person name="Hibbett D."/>
            <person name="Nagy L.G."/>
            <person name="Martin F.M."/>
        </authorList>
    </citation>
    <scope>NUCLEOTIDE SEQUENCE</scope>
    <source>
        <strain evidence="4">UP504</strain>
    </source>
</reference>
<dbReference type="Pfam" id="PF00617">
    <property type="entry name" value="RasGEF"/>
    <property type="match status" value="1"/>
</dbReference>
<dbReference type="Proteomes" id="UP000886523">
    <property type="component" value="Unassembled WGS sequence"/>
</dbReference>
<dbReference type="PANTHER" id="PTHR23113:SF99">
    <property type="entry name" value="RASGEF DOMAIN-CONTAINING PROTEIN"/>
    <property type="match status" value="1"/>
</dbReference>
<dbReference type="InterPro" id="IPR036964">
    <property type="entry name" value="RASGEF_cat_dom_sf"/>
</dbReference>
<sequence>MPIYPVMDEPPILQALHPLEIARHLTFMAHELLRNVQRKTLLYHGTDRQPLDDSVAQVLMMQKKVSTWASRTVQEAGTSELRKGSLEHLLCVATHCQTLRSFSVMSAIAGGLTTSFRHKRSRASWNESPEIHQVFKIMRDIPENSSEYRRVLQDHPLPCIPDISKYITALLLVRETMNDFEDAEKQIVNFRKPQRLASIMSEFRKYQQHPYNFLIFEPVLSFLDHALNDSE</sequence>
<protein>
    <recommendedName>
        <fullName evidence="3">Ras-GEF domain-containing protein</fullName>
    </recommendedName>
</protein>
<dbReference type="SUPFAM" id="SSF48366">
    <property type="entry name" value="Ras GEF"/>
    <property type="match status" value="1"/>
</dbReference>
<dbReference type="PANTHER" id="PTHR23113">
    <property type="entry name" value="GUANINE NUCLEOTIDE EXCHANGE FACTOR"/>
    <property type="match status" value="1"/>
</dbReference>
<gene>
    <name evidence="4" type="ORF">BS47DRAFT_1143714</name>
</gene>
<dbReference type="AlphaFoldDB" id="A0A9P6DVG8"/>
<organism evidence="4 5">
    <name type="scientific">Hydnum rufescens UP504</name>
    <dbReference type="NCBI Taxonomy" id="1448309"/>
    <lineage>
        <taxon>Eukaryota</taxon>
        <taxon>Fungi</taxon>
        <taxon>Dikarya</taxon>
        <taxon>Basidiomycota</taxon>
        <taxon>Agaricomycotina</taxon>
        <taxon>Agaricomycetes</taxon>
        <taxon>Cantharellales</taxon>
        <taxon>Hydnaceae</taxon>
        <taxon>Hydnum</taxon>
    </lineage>
</organism>
<accession>A0A9P6DVG8</accession>
<dbReference type="OrthoDB" id="546434at2759"/>
<dbReference type="InterPro" id="IPR023578">
    <property type="entry name" value="Ras_GEF_dom_sf"/>
</dbReference>
<dbReference type="InterPro" id="IPR001895">
    <property type="entry name" value="RASGEF_cat_dom"/>
</dbReference>
<dbReference type="GO" id="GO:0005085">
    <property type="term" value="F:guanyl-nucleotide exchange factor activity"/>
    <property type="evidence" value="ECO:0007669"/>
    <property type="project" value="UniProtKB-KW"/>
</dbReference>
<dbReference type="SMART" id="SM00147">
    <property type="entry name" value="RasGEF"/>
    <property type="match status" value="1"/>
</dbReference>
<proteinExistence type="predicted"/>
<evidence type="ECO:0000259" key="3">
    <source>
        <dbReference type="PROSITE" id="PS50009"/>
    </source>
</evidence>
<name>A0A9P6DVG8_9AGAM</name>
<keyword evidence="1 2" id="KW-0344">Guanine-nucleotide releasing factor</keyword>
<keyword evidence="5" id="KW-1185">Reference proteome</keyword>